<dbReference type="RefSeq" id="WP_134109178.1">
    <property type="nucleotide sequence ID" value="NZ_JAYARQ010000144.1"/>
</dbReference>
<reference evidence="3 4" key="1">
    <citation type="journal article" date="2019" name="Nat. Med.">
        <title>A library of human gut bacterial isolates paired with longitudinal multiomics data enables mechanistic microbiome research.</title>
        <authorList>
            <person name="Poyet M."/>
            <person name="Groussin M."/>
            <person name="Gibbons S.M."/>
            <person name="Avila-Pacheco J."/>
            <person name="Jiang X."/>
            <person name="Kearney S.M."/>
            <person name="Perrotta A.R."/>
            <person name="Berdy B."/>
            <person name="Zhao S."/>
            <person name="Lieberman T.D."/>
            <person name="Swanson P.K."/>
            <person name="Smith M."/>
            <person name="Roesemann S."/>
            <person name="Alexander J.E."/>
            <person name="Rich S.A."/>
            <person name="Livny J."/>
            <person name="Vlamakis H."/>
            <person name="Clish C."/>
            <person name="Bullock K."/>
            <person name="Deik A."/>
            <person name="Scott J."/>
            <person name="Pierce K.A."/>
            <person name="Xavier R.J."/>
            <person name="Alm E.J."/>
        </authorList>
    </citation>
    <scope>NUCLEOTIDE SEQUENCE [LARGE SCALE GENOMIC DNA]</scope>
    <source>
        <strain evidence="1 4">BIOML-A4</strain>
        <strain evidence="2 3">BIOML-A7</strain>
    </source>
</reference>
<evidence type="ECO:0000313" key="4">
    <source>
        <dbReference type="Proteomes" id="UP000472755"/>
    </source>
</evidence>
<evidence type="ECO:0000313" key="3">
    <source>
        <dbReference type="Proteomes" id="UP000449193"/>
    </source>
</evidence>
<dbReference type="Proteomes" id="UP000472755">
    <property type="component" value="Unassembled WGS sequence"/>
</dbReference>
<comment type="caution">
    <text evidence="2">The sequence shown here is derived from an EMBL/GenBank/DDBJ whole genome shotgun (WGS) entry which is preliminary data.</text>
</comment>
<protein>
    <recommendedName>
        <fullName evidence="5">HipA-like C-terminal domain-containing protein</fullName>
    </recommendedName>
</protein>
<name>A0A6I3QPG6_9FIRM</name>
<dbReference type="Gene3D" id="1.10.1070.20">
    <property type="match status" value="1"/>
</dbReference>
<organism evidence="2 3">
    <name type="scientific">Ruthenibacterium lactatiformans</name>
    <dbReference type="NCBI Taxonomy" id="1550024"/>
    <lineage>
        <taxon>Bacteria</taxon>
        <taxon>Bacillati</taxon>
        <taxon>Bacillota</taxon>
        <taxon>Clostridia</taxon>
        <taxon>Eubacteriales</taxon>
        <taxon>Oscillospiraceae</taxon>
        <taxon>Ruthenibacterium</taxon>
    </lineage>
</organism>
<dbReference type="Proteomes" id="UP000449193">
    <property type="component" value="Unassembled WGS sequence"/>
</dbReference>
<evidence type="ECO:0000313" key="2">
    <source>
        <dbReference type="EMBL" id="MTS52537.1"/>
    </source>
</evidence>
<accession>A0A6I3QPG6</accession>
<sequence length="377" mass="42618">MDLSYRAQIMSKDVAVATVAGNAVTPVREDLLPLFFKRSSSFEDWLRTRAIDIHRTNSRLLKKALRLAERDETELVLSVYAATITDTYWVKPEGSSLAYSDVKFTENYFDDVALTGGGVSEIALLYRNSEDKASMAHTPELTNTGSFEKCWRLIGGEWWMYKRADRLALFSELFVYELGTALGFPMAYYERVDGSTIRSRDFTGGAGVNFEPVASIVGDDDDYGVSYAAFRKLGTEFSDAYLEIIFLDAVCENVDRHTNNYGVLRDVVSGKILSLAPNYDNNLALVSRGYPNRADRAGLLQVLLTEFEQETGAFADYASRHRLPVITPELLQACIEKTGVPVQTKFVTDFVMYRYRQSPVYAQIQKQKNRRKEMDAR</sequence>
<evidence type="ECO:0008006" key="5">
    <source>
        <dbReference type="Google" id="ProtNLM"/>
    </source>
</evidence>
<dbReference type="EMBL" id="WMZR01000019">
    <property type="protein sequence ID" value="MTS52537.1"/>
    <property type="molecule type" value="Genomic_DNA"/>
</dbReference>
<proteinExistence type="predicted"/>
<evidence type="ECO:0000313" key="1">
    <source>
        <dbReference type="EMBL" id="MTS27733.1"/>
    </source>
</evidence>
<dbReference type="AlphaFoldDB" id="A0A6I3QPG6"/>
<gene>
    <name evidence="2" type="ORF">GMD52_13480</name>
    <name evidence="1" type="ORF">GMD59_10590</name>
</gene>
<dbReference type="EMBL" id="WMZU01000015">
    <property type="protein sequence ID" value="MTS27733.1"/>
    <property type="molecule type" value="Genomic_DNA"/>
</dbReference>